<comment type="caution">
    <text evidence="2">The sequence shown here is derived from an EMBL/GenBank/DDBJ whole genome shotgun (WGS) entry which is preliminary data.</text>
</comment>
<evidence type="ECO:0000313" key="3">
    <source>
        <dbReference type="Proteomes" id="UP001196413"/>
    </source>
</evidence>
<accession>A0AAD5LXZ4</accession>
<evidence type="ECO:0000313" key="2">
    <source>
        <dbReference type="EMBL" id="KAJ1347123.1"/>
    </source>
</evidence>
<reference evidence="2" key="1">
    <citation type="submission" date="2021-06" db="EMBL/GenBank/DDBJ databases">
        <title>Parelaphostrongylus tenuis whole genome reference sequence.</title>
        <authorList>
            <person name="Garwood T.J."/>
            <person name="Larsen P.A."/>
            <person name="Fountain-Jones N.M."/>
            <person name="Garbe J.R."/>
            <person name="Macchietto M.G."/>
            <person name="Kania S.A."/>
            <person name="Gerhold R.W."/>
            <person name="Richards J.E."/>
            <person name="Wolf T.M."/>
        </authorList>
    </citation>
    <scope>NUCLEOTIDE SEQUENCE</scope>
    <source>
        <strain evidence="2">MNPRO001-30</strain>
        <tissue evidence="2">Meninges</tissue>
    </source>
</reference>
<keyword evidence="3" id="KW-1185">Reference proteome</keyword>
<keyword evidence="1" id="KW-0472">Membrane</keyword>
<name>A0AAD5LXZ4_PARTN</name>
<organism evidence="2 3">
    <name type="scientific">Parelaphostrongylus tenuis</name>
    <name type="common">Meningeal worm</name>
    <dbReference type="NCBI Taxonomy" id="148309"/>
    <lineage>
        <taxon>Eukaryota</taxon>
        <taxon>Metazoa</taxon>
        <taxon>Ecdysozoa</taxon>
        <taxon>Nematoda</taxon>
        <taxon>Chromadorea</taxon>
        <taxon>Rhabditida</taxon>
        <taxon>Rhabditina</taxon>
        <taxon>Rhabditomorpha</taxon>
        <taxon>Strongyloidea</taxon>
        <taxon>Metastrongylidae</taxon>
        <taxon>Parelaphostrongylus</taxon>
    </lineage>
</organism>
<feature type="transmembrane region" description="Helical" evidence="1">
    <location>
        <begin position="108"/>
        <end position="126"/>
    </location>
</feature>
<keyword evidence="1" id="KW-0812">Transmembrane</keyword>
<dbReference type="Proteomes" id="UP001196413">
    <property type="component" value="Unassembled WGS sequence"/>
</dbReference>
<sequence length="128" mass="15131">MTMATSVSISTSSVSLKANQECNILERKPMNQETKAEAAVPLIPERCYRKRVLPLHYRGHSEHKPENDIHRNEAEFDEFFKYCGPDLDNRLVVMMTNRLRRFYRPYSSCYNFWISLLSLIPILHWLPK</sequence>
<gene>
    <name evidence="2" type="ORF">KIN20_002090</name>
</gene>
<protein>
    <submittedName>
        <fullName evidence="2">Uncharacterized protein</fullName>
    </submittedName>
</protein>
<keyword evidence="1" id="KW-1133">Transmembrane helix</keyword>
<dbReference type="AlphaFoldDB" id="A0AAD5LXZ4"/>
<evidence type="ECO:0000256" key="1">
    <source>
        <dbReference type="SAM" id="Phobius"/>
    </source>
</evidence>
<dbReference type="EMBL" id="JAHQIW010000272">
    <property type="protein sequence ID" value="KAJ1347123.1"/>
    <property type="molecule type" value="Genomic_DNA"/>
</dbReference>
<proteinExistence type="predicted"/>